<feature type="signal peptide" evidence="1">
    <location>
        <begin position="1"/>
        <end position="25"/>
    </location>
</feature>
<feature type="domain" description="DUF2147" evidence="2">
    <location>
        <begin position="33"/>
        <end position="140"/>
    </location>
</feature>
<dbReference type="Proteomes" id="UP000619295">
    <property type="component" value="Unassembled WGS sequence"/>
</dbReference>
<keyword evidence="4" id="KW-1185">Reference proteome</keyword>
<dbReference type="EMBL" id="JACXWY010000001">
    <property type="protein sequence ID" value="MBD3844448.1"/>
    <property type="molecule type" value="Genomic_DNA"/>
</dbReference>
<reference evidence="3" key="1">
    <citation type="submission" date="2020-09" db="EMBL/GenBank/DDBJ databases">
        <title>Bosea spartocytisi sp. nov. a root nodule endophyte of Spartocytisus supranubius in the high mountain ecosystem fo the Teide National Park (Canary Islands, Spain).</title>
        <authorList>
            <person name="Pulido-Suarez L."/>
            <person name="Peix A."/>
            <person name="Igual J.M."/>
            <person name="Socas-Perez N."/>
            <person name="Velazquez E."/>
            <person name="Flores-Felix J.D."/>
            <person name="Leon-Barrios M."/>
        </authorList>
    </citation>
    <scope>NUCLEOTIDE SEQUENCE</scope>
    <source>
        <strain evidence="3">SSUT16</strain>
    </source>
</reference>
<organism evidence="3 4">
    <name type="scientific">Bosea spartocytisi</name>
    <dbReference type="NCBI Taxonomy" id="2773451"/>
    <lineage>
        <taxon>Bacteria</taxon>
        <taxon>Pseudomonadati</taxon>
        <taxon>Pseudomonadota</taxon>
        <taxon>Alphaproteobacteria</taxon>
        <taxon>Hyphomicrobiales</taxon>
        <taxon>Boseaceae</taxon>
        <taxon>Bosea</taxon>
    </lineage>
</organism>
<name>A0A927E4X2_9HYPH</name>
<evidence type="ECO:0000259" key="2">
    <source>
        <dbReference type="Pfam" id="PF09917"/>
    </source>
</evidence>
<feature type="chain" id="PRO_5037554395" evidence="1">
    <location>
        <begin position="26"/>
        <end position="142"/>
    </location>
</feature>
<dbReference type="Pfam" id="PF09917">
    <property type="entry name" value="DUF2147"/>
    <property type="match status" value="1"/>
</dbReference>
<dbReference type="InterPro" id="IPR019223">
    <property type="entry name" value="DUF2147"/>
</dbReference>
<dbReference type="PANTHER" id="PTHR36919">
    <property type="entry name" value="BLR1215 PROTEIN"/>
    <property type="match status" value="1"/>
</dbReference>
<evidence type="ECO:0000256" key="1">
    <source>
        <dbReference type="SAM" id="SignalP"/>
    </source>
</evidence>
<dbReference type="Gene3D" id="2.40.128.520">
    <property type="match status" value="1"/>
</dbReference>
<comment type="caution">
    <text evidence="3">The sequence shown here is derived from an EMBL/GenBank/DDBJ whole genome shotgun (WGS) entry which is preliminary data.</text>
</comment>
<sequence length="142" mass="15438">MTMPIPKLSHALLIAAALMSLPARADSTGEVIGRWRDSDGVSEIAISRCGPALCGKIVWLKQPHVDRFNPDPKLRERPLLGLQVLSDFKPDASGVLTGTGYNPEDGKSYRTTLSPKGPDTLEIRGCVLGGLVCDDDLWTRQR</sequence>
<gene>
    <name evidence="3" type="ORF">IED13_01960</name>
</gene>
<proteinExistence type="predicted"/>
<evidence type="ECO:0000313" key="3">
    <source>
        <dbReference type="EMBL" id="MBD3844448.1"/>
    </source>
</evidence>
<dbReference type="AlphaFoldDB" id="A0A927E4X2"/>
<protein>
    <submittedName>
        <fullName evidence="3">DUF2147 domain-containing protein</fullName>
    </submittedName>
</protein>
<dbReference type="PANTHER" id="PTHR36919:SF2">
    <property type="entry name" value="BLL6627 PROTEIN"/>
    <property type="match status" value="1"/>
</dbReference>
<dbReference type="RefSeq" id="WP_112763456.1">
    <property type="nucleotide sequence ID" value="NZ_JACXWY010000001.1"/>
</dbReference>
<keyword evidence="1" id="KW-0732">Signal</keyword>
<accession>A0A927E4X2</accession>
<evidence type="ECO:0000313" key="4">
    <source>
        <dbReference type="Proteomes" id="UP000619295"/>
    </source>
</evidence>